<evidence type="ECO:0000313" key="1">
    <source>
        <dbReference type="EMBL" id="GJC90580.1"/>
    </source>
</evidence>
<accession>A0AA37LYP1</accession>
<dbReference type="AlphaFoldDB" id="A0AA37LYP1"/>
<organism evidence="1 2">
    <name type="scientific">Colletotrichum liriopes</name>
    <dbReference type="NCBI Taxonomy" id="708192"/>
    <lineage>
        <taxon>Eukaryota</taxon>
        <taxon>Fungi</taxon>
        <taxon>Dikarya</taxon>
        <taxon>Ascomycota</taxon>
        <taxon>Pezizomycotina</taxon>
        <taxon>Sordariomycetes</taxon>
        <taxon>Hypocreomycetidae</taxon>
        <taxon>Glomerellales</taxon>
        <taxon>Glomerellaceae</taxon>
        <taxon>Colletotrichum</taxon>
        <taxon>Colletotrichum spaethianum species complex</taxon>
    </lineage>
</organism>
<reference evidence="1 2" key="1">
    <citation type="submission" date="2021-07" db="EMBL/GenBank/DDBJ databases">
        <title>Genome data of Colletotrichum spaethianum.</title>
        <authorList>
            <person name="Utami Y.D."/>
            <person name="Hiruma K."/>
        </authorList>
    </citation>
    <scope>NUCLEOTIDE SEQUENCE [LARGE SCALE GENOMIC DNA]</scope>
    <source>
        <strain evidence="1 2">MAFF 242679</strain>
    </source>
</reference>
<proteinExistence type="predicted"/>
<keyword evidence="2" id="KW-1185">Reference proteome</keyword>
<protein>
    <submittedName>
        <fullName evidence="1">Uncharacterized protein</fullName>
    </submittedName>
</protein>
<dbReference type="PANTHER" id="PTHR10039">
    <property type="entry name" value="AMELOGENIN"/>
    <property type="match status" value="1"/>
</dbReference>
<comment type="caution">
    <text evidence="1">The sequence shown here is derived from an EMBL/GenBank/DDBJ whole genome shotgun (WGS) entry which is preliminary data.</text>
</comment>
<dbReference type="Proteomes" id="UP001055172">
    <property type="component" value="Unassembled WGS sequence"/>
</dbReference>
<gene>
    <name evidence="1" type="ORF">ColLi_13418</name>
</gene>
<name>A0AA37LYP1_9PEZI</name>
<dbReference type="EMBL" id="BPPX01000056">
    <property type="protein sequence ID" value="GJC90580.1"/>
    <property type="molecule type" value="Genomic_DNA"/>
</dbReference>
<sequence length="188" mass="21467">MTDRFRGQFQWLRMQEDFLRKGRNQKQLEKDIDETPAGLDCLCDRNWDRIERLRDVERTRAFSLLRWAAFSLRPLTVCEITEAVLINDDCDDLPVDELPDSVDDEYVESEILGLCGSLIEVRGTSSESSAGSRKIHLDHFSVKQYLLCKIPSQGAVLYANESLGVDVWKSCSRNRLREGEPGDSPDAP</sequence>
<evidence type="ECO:0000313" key="2">
    <source>
        <dbReference type="Proteomes" id="UP001055172"/>
    </source>
</evidence>